<dbReference type="Pfam" id="PF19764">
    <property type="entry name" value="DUF6251"/>
    <property type="match status" value="1"/>
</dbReference>
<dbReference type="InterPro" id="IPR046218">
    <property type="entry name" value="DUF6251"/>
</dbReference>
<keyword evidence="4" id="KW-1185">Reference proteome</keyword>
<gene>
    <name evidence="3" type="ORF">SL103_34885</name>
</gene>
<dbReference type="EMBL" id="CP017157">
    <property type="protein sequence ID" value="AOP50742.1"/>
    <property type="molecule type" value="Genomic_DNA"/>
</dbReference>
<feature type="transmembrane region" description="Helical" evidence="2">
    <location>
        <begin position="58"/>
        <end position="80"/>
    </location>
</feature>
<dbReference type="KEGG" id="slc:SL103_34885"/>
<keyword evidence="2" id="KW-1133">Transmembrane helix</keyword>
<keyword evidence="2" id="KW-0472">Membrane</keyword>
<evidence type="ECO:0000313" key="3">
    <source>
        <dbReference type="EMBL" id="AOP50742.1"/>
    </source>
</evidence>
<reference evidence="3 4" key="1">
    <citation type="submission" date="2016-09" db="EMBL/GenBank/DDBJ databases">
        <title>Complete genome sequencing of Streptomyces lydicus 103 and metabolic pathways analysis of antibiotic biosynthesis.</title>
        <authorList>
            <person name="Jia N."/>
            <person name="Ding M.-Z."/>
            <person name="Gao F."/>
            <person name="Yuan Y.-J."/>
        </authorList>
    </citation>
    <scope>NUCLEOTIDE SEQUENCE [LARGE SCALE GENOMIC DNA]</scope>
    <source>
        <strain evidence="3 4">103</strain>
    </source>
</reference>
<feature type="transmembrane region" description="Helical" evidence="2">
    <location>
        <begin position="86"/>
        <end position="108"/>
    </location>
</feature>
<evidence type="ECO:0000313" key="4">
    <source>
        <dbReference type="Proteomes" id="UP000094094"/>
    </source>
</evidence>
<proteinExistence type="predicted"/>
<dbReference type="RefSeq" id="WP_069573045.1">
    <property type="nucleotide sequence ID" value="NZ_CP017157.1"/>
</dbReference>
<feature type="region of interest" description="Disordered" evidence="1">
    <location>
        <begin position="1"/>
        <end position="20"/>
    </location>
</feature>
<name>A0A1D7VVG8_9ACTN</name>
<evidence type="ECO:0000256" key="2">
    <source>
        <dbReference type="SAM" id="Phobius"/>
    </source>
</evidence>
<protein>
    <submittedName>
        <fullName evidence="3">Uncharacterized protein</fullName>
    </submittedName>
</protein>
<evidence type="ECO:0000256" key="1">
    <source>
        <dbReference type="SAM" id="MobiDB-lite"/>
    </source>
</evidence>
<dbReference type="OrthoDB" id="4235786at2"/>
<organism evidence="3 4">
    <name type="scientific">Streptomyces lydicus</name>
    <dbReference type="NCBI Taxonomy" id="47763"/>
    <lineage>
        <taxon>Bacteria</taxon>
        <taxon>Bacillati</taxon>
        <taxon>Actinomycetota</taxon>
        <taxon>Actinomycetes</taxon>
        <taxon>Kitasatosporales</taxon>
        <taxon>Streptomycetaceae</taxon>
        <taxon>Streptomyces</taxon>
    </lineage>
</organism>
<keyword evidence="2" id="KW-0812">Transmembrane</keyword>
<sequence length="131" mass="13375">MPTPRRYQFDNQLPVPSAPQAAPVYRPEAMAAPTSYDQPPVVVQHIHQAPPARTVQRVALGAGAGGGAVAAGVYFGPLLVAAISSMAVSLAVVALVVVVIAWGVATVVKSVGGPDGKSAAENVTKARRKRG</sequence>
<accession>A0A1D7VVG8</accession>
<dbReference type="Proteomes" id="UP000094094">
    <property type="component" value="Chromosome"/>
</dbReference>
<dbReference type="AlphaFoldDB" id="A0A1D7VVG8"/>